<accession>A0A9P6CI95</accession>
<proteinExistence type="predicted"/>
<keyword evidence="5" id="KW-1185">Reference proteome</keyword>
<dbReference type="EMBL" id="MU150281">
    <property type="protein sequence ID" value="KAF9461679.1"/>
    <property type="molecule type" value="Genomic_DNA"/>
</dbReference>
<keyword evidence="3" id="KW-0732">Signal</keyword>
<evidence type="ECO:0000313" key="5">
    <source>
        <dbReference type="Proteomes" id="UP000807353"/>
    </source>
</evidence>
<evidence type="ECO:0000256" key="1">
    <source>
        <dbReference type="SAM" id="MobiDB-lite"/>
    </source>
</evidence>
<feature type="compositionally biased region" description="Low complexity" evidence="1">
    <location>
        <begin position="302"/>
        <end position="315"/>
    </location>
</feature>
<sequence>MMSLGFLTLLASASCIQNVLALTPLVDKHFSYPDQIPYQVDTDDLERGRQTGFNICNSTTQNQASLCQTSFLNSIDDFCLWAPIDPNSEVGNVEGEMVAWCTKPGHGSRLIPKNSLQGVQFMKTPDYVQVVGYVDQSRINLDPADFGGEMDPHGADLRGNPLGGIFYSNAFGTDKTKFTQVIEWHNFIGTGFFCLKACDPAGPNAAHFCEHIYDRIGCKYNAPNNAQNGTFESCQGDNQDFPGIYTVNGQVMTYTQPPEALGAIQTIPYEPRVPASSNCQPFTSSVLYTALATVTAPGDQPTTTGAAGGNSTASGGSAGSGSGSGTAKPTGTSTPNNNAGTVAASILLALCGVTFSALFLS</sequence>
<evidence type="ECO:0000256" key="3">
    <source>
        <dbReference type="SAM" id="SignalP"/>
    </source>
</evidence>
<evidence type="ECO:0000313" key="4">
    <source>
        <dbReference type="EMBL" id="KAF9461679.1"/>
    </source>
</evidence>
<dbReference type="Proteomes" id="UP000807353">
    <property type="component" value="Unassembled WGS sequence"/>
</dbReference>
<feature type="transmembrane region" description="Helical" evidence="2">
    <location>
        <begin position="339"/>
        <end position="360"/>
    </location>
</feature>
<feature type="compositionally biased region" description="Low complexity" evidence="1">
    <location>
        <begin position="325"/>
        <end position="334"/>
    </location>
</feature>
<reference evidence="4" key="1">
    <citation type="submission" date="2020-11" db="EMBL/GenBank/DDBJ databases">
        <authorList>
            <consortium name="DOE Joint Genome Institute"/>
            <person name="Ahrendt S."/>
            <person name="Riley R."/>
            <person name="Andreopoulos W."/>
            <person name="Labutti K."/>
            <person name="Pangilinan J."/>
            <person name="Ruiz-Duenas F.J."/>
            <person name="Barrasa J.M."/>
            <person name="Sanchez-Garcia M."/>
            <person name="Camarero S."/>
            <person name="Miyauchi S."/>
            <person name="Serrano A."/>
            <person name="Linde D."/>
            <person name="Babiker R."/>
            <person name="Drula E."/>
            <person name="Ayuso-Fernandez I."/>
            <person name="Pacheco R."/>
            <person name="Padilla G."/>
            <person name="Ferreira P."/>
            <person name="Barriuso J."/>
            <person name="Kellner H."/>
            <person name="Castanera R."/>
            <person name="Alfaro M."/>
            <person name="Ramirez L."/>
            <person name="Pisabarro A.G."/>
            <person name="Kuo A."/>
            <person name="Tritt A."/>
            <person name="Lipzen A."/>
            <person name="He G."/>
            <person name="Yan M."/>
            <person name="Ng V."/>
            <person name="Cullen D."/>
            <person name="Martin F."/>
            <person name="Rosso M.-N."/>
            <person name="Henrissat B."/>
            <person name="Hibbett D."/>
            <person name="Martinez A.T."/>
            <person name="Grigoriev I.V."/>
        </authorList>
    </citation>
    <scope>NUCLEOTIDE SEQUENCE</scope>
    <source>
        <strain evidence="4">CBS 247.69</strain>
    </source>
</reference>
<comment type="caution">
    <text evidence="4">The sequence shown here is derived from an EMBL/GenBank/DDBJ whole genome shotgun (WGS) entry which is preliminary data.</text>
</comment>
<evidence type="ECO:0000256" key="2">
    <source>
        <dbReference type="SAM" id="Phobius"/>
    </source>
</evidence>
<name>A0A9P6CI95_9AGAR</name>
<feature type="signal peptide" evidence="3">
    <location>
        <begin position="1"/>
        <end position="21"/>
    </location>
</feature>
<feature type="region of interest" description="Disordered" evidence="1">
    <location>
        <begin position="299"/>
        <end position="334"/>
    </location>
</feature>
<keyword evidence="2" id="KW-0472">Membrane</keyword>
<keyword evidence="2" id="KW-1133">Transmembrane helix</keyword>
<gene>
    <name evidence="4" type="ORF">BDZ94DRAFT_1237548</name>
</gene>
<feature type="chain" id="PRO_5040335648" description="Macrofage activating glycoprotein" evidence="3">
    <location>
        <begin position="22"/>
        <end position="361"/>
    </location>
</feature>
<keyword evidence="2" id="KW-0812">Transmembrane</keyword>
<evidence type="ECO:0008006" key="6">
    <source>
        <dbReference type="Google" id="ProtNLM"/>
    </source>
</evidence>
<dbReference type="AlphaFoldDB" id="A0A9P6CI95"/>
<dbReference type="OrthoDB" id="2564904at2759"/>
<organism evidence="4 5">
    <name type="scientific">Collybia nuda</name>
    <dbReference type="NCBI Taxonomy" id="64659"/>
    <lineage>
        <taxon>Eukaryota</taxon>
        <taxon>Fungi</taxon>
        <taxon>Dikarya</taxon>
        <taxon>Basidiomycota</taxon>
        <taxon>Agaricomycotina</taxon>
        <taxon>Agaricomycetes</taxon>
        <taxon>Agaricomycetidae</taxon>
        <taxon>Agaricales</taxon>
        <taxon>Tricholomatineae</taxon>
        <taxon>Clitocybaceae</taxon>
        <taxon>Collybia</taxon>
    </lineage>
</organism>
<protein>
    <recommendedName>
        <fullName evidence="6">Macrofage activating glycoprotein</fullName>
    </recommendedName>
</protein>